<dbReference type="SUPFAM" id="SSF52540">
    <property type="entry name" value="P-loop containing nucleoside triphosphate hydrolases"/>
    <property type="match status" value="1"/>
</dbReference>
<dbReference type="OrthoDB" id="9816424at2"/>
<dbReference type="STRING" id="408657.SAMN04487995_3017"/>
<dbReference type="AlphaFoldDB" id="A0A1H6V8W1"/>
<protein>
    <recommendedName>
        <fullName evidence="3">Sulfotransferase family protein</fullName>
    </recommendedName>
</protein>
<organism evidence="1 2">
    <name type="scientific">Dyadobacter koreensis</name>
    <dbReference type="NCBI Taxonomy" id="408657"/>
    <lineage>
        <taxon>Bacteria</taxon>
        <taxon>Pseudomonadati</taxon>
        <taxon>Bacteroidota</taxon>
        <taxon>Cytophagia</taxon>
        <taxon>Cytophagales</taxon>
        <taxon>Spirosomataceae</taxon>
        <taxon>Dyadobacter</taxon>
    </lineage>
</organism>
<evidence type="ECO:0000313" key="2">
    <source>
        <dbReference type="Proteomes" id="UP000199532"/>
    </source>
</evidence>
<evidence type="ECO:0008006" key="3">
    <source>
        <dbReference type="Google" id="ProtNLM"/>
    </source>
</evidence>
<dbReference type="RefSeq" id="WP_090336162.1">
    <property type="nucleotide sequence ID" value="NZ_FNXY01000004.1"/>
</dbReference>
<dbReference type="Proteomes" id="UP000199532">
    <property type="component" value="Unassembled WGS sequence"/>
</dbReference>
<dbReference type="Gene3D" id="3.40.50.300">
    <property type="entry name" value="P-loop containing nucleotide triphosphate hydrolases"/>
    <property type="match status" value="1"/>
</dbReference>
<keyword evidence="2" id="KW-1185">Reference proteome</keyword>
<evidence type="ECO:0000313" key="1">
    <source>
        <dbReference type="EMBL" id="SEJ01079.1"/>
    </source>
</evidence>
<gene>
    <name evidence="1" type="ORF">SAMN04487995_3017</name>
</gene>
<reference evidence="1 2" key="1">
    <citation type="submission" date="2016-10" db="EMBL/GenBank/DDBJ databases">
        <authorList>
            <person name="de Groot N.N."/>
        </authorList>
    </citation>
    <scope>NUCLEOTIDE SEQUENCE [LARGE SCALE GENOMIC DNA]</scope>
    <source>
        <strain evidence="1 2">DSM 19938</strain>
    </source>
</reference>
<proteinExistence type="predicted"/>
<dbReference type="InterPro" id="IPR027417">
    <property type="entry name" value="P-loop_NTPase"/>
</dbReference>
<accession>A0A1H6V8W1</accession>
<sequence>MQNKTLIIAGMHRSGTSLITQWLYRCGLHVGENLLGSGIGNDDGHYEDIVFYDFQRKLLTNKNIHDSGFTAECVPRLDPEEKKALKNIINRKNSLFEEWGWKDPRTCLFLRDYQELIPNAFYLVVFRDWRSTVSSMISRTYKVEYAGNEIIKKGWFVEFRKKRAYQKRIRKLCSDHASFFLRIWIFYNKEILDSIERVSKEHYTVINYNLLLKSDKAVFTQLKNYWKFALDYVNFKEIYKPGLLSKELNISKFVNRELIEEAHRLQNMLEKRSVFDSSEIQSPA</sequence>
<dbReference type="EMBL" id="FNXY01000004">
    <property type="protein sequence ID" value="SEJ01079.1"/>
    <property type="molecule type" value="Genomic_DNA"/>
</dbReference>
<name>A0A1H6V8W1_9BACT</name>